<evidence type="ECO:0000313" key="2">
    <source>
        <dbReference type="Proteomes" id="UP000499080"/>
    </source>
</evidence>
<name>A0A4Y2AAM0_ARAVE</name>
<reference evidence="1 2" key="1">
    <citation type="journal article" date="2019" name="Sci. Rep.">
        <title>Orb-weaving spider Araneus ventricosus genome elucidates the spidroin gene catalogue.</title>
        <authorList>
            <person name="Kono N."/>
            <person name="Nakamura H."/>
            <person name="Ohtoshi R."/>
            <person name="Moran D.A.P."/>
            <person name="Shinohara A."/>
            <person name="Yoshida Y."/>
            <person name="Fujiwara M."/>
            <person name="Mori M."/>
            <person name="Tomita M."/>
            <person name="Arakawa K."/>
        </authorList>
    </citation>
    <scope>NUCLEOTIDE SEQUENCE [LARGE SCALE GENOMIC DNA]</scope>
</reference>
<dbReference type="EMBL" id="BGPR01000009">
    <property type="protein sequence ID" value="GBL76306.1"/>
    <property type="molecule type" value="Genomic_DNA"/>
</dbReference>
<sequence length="112" mass="12976">MKATYPHELSGSQISTSGAMWVLQGRFDQQRKPHLRIIVSPCLMDLARCATLSGIKTIRTAVMSSETVSFLEPLLVHNKKWKFDNPYSFHSNLSDLYVNFFELFFQYKKVRT</sequence>
<dbReference type="Proteomes" id="UP000499080">
    <property type="component" value="Unassembled WGS sequence"/>
</dbReference>
<protein>
    <submittedName>
        <fullName evidence="1">Uncharacterized protein</fullName>
    </submittedName>
</protein>
<dbReference type="AlphaFoldDB" id="A0A4Y2AAM0"/>
<keyword evidence="2" id="KW-1185">Reference proteome</keyword>
<accession>A0A4Y2AAM0</accession>
<gene>
    <name evidence="1" type="ORF">AVEN_234552_1</name>
</gene>
<organism evidence="1 2">
    <name type="scientific">Araneus ventricosus</name>
    <name type="common">Orbweaver spider</name>
    <name type="synonym">Epeira ventricosa</name>
    <dbReference type="NCBI Taxonomy" id="182803"/>
    <lineage>
        <taxon>Eukaryota</taxon>
        <taxon>Metazoa</taxon>
        <taxon>Ecdysozoa</taxon>
        <taxon>Arthropoda</taxon>
        <taxon>Chelicerata</taxon>
        <taxon>Arachnida</taxon>
        <taxon>Araneae</taxon>
        <taxon>Araneomorphae</taxon>
        <taxon>Entelegynae</taxon>
        <taxon>Araneoidea</taxon>
        <taxon>Araneidae</taxon>
        <taxon>Araneus</taxon>
    </lineage>
</organism>
<proteinExistence type="predicted"/>
<comment type="caution">
    <text evidence="1">The sequence shown here is derived from an EMBL/GenBank/DDBJ whole genome shotgun (WGS) entry which is preliminary data.</text>
</comment>
<evidence type="ECO:0000313" key="1">
    <source>
        <dbReference type="EMBL" id="GBL76306.1"/>
    </source>
</evidence>